<dbReference type="InterPro" id="IPR023631">
    <property type="entry name" value="Amidase_dom"/>
</dbReference>
<evidence type="ECO:0000313" key="5">
    <source>
        <dbReference type="Proteomes" id="UP001056012"/>
    </source>
</evidence>
<dbReference type="Gene3D" id="3.90.1300.10">
    <property type="entry name" value="Amidase signature (AS) domain"/>
    <property type="match status" value="1"/>
</dbReference>
<evidence type="ECO:0000259" key="3">
    <source>
        <dbReference type="Pfam" id="PF26053"/>
    </source>
</evidence>
<keyword evidence="5" id="KW-1185">Reference proteome</keyword>
<organism evidence="4 5">
    <name type="scientific">Curvularia clavata</name>
    <dbReference type="NCBI Taxonomy" id="95742"/>
    <lineage>
        <taxon>Eukaryota</taxon>
        <taxon>Fungi</taxon>
        <taxon>Dikarya</taxon>
        <taxon>Ascomycota</taxon>
        <taxon>Pezizomycotina</taxon>
        <taxon>Dothideomycetes</taxon>
        <taxon>Pleosporomycetidae</taxon>
        <taxon>Pleosporales</taxon>
        <taxon>Pleosporineae</taxon>
        <taxon>Pleosporaceae</taxon>
        <taxon>Curvularia</taxon>
    </lineage>
</organism>
<keyword evidence="1" id="KW-0732">Signal</keyword>
<feature type="signal peptide" evidence="1">
    <location>
        <begin position="1"/>
        <end position="22"/>
    </location>
</feature>
<dbReference type="InterPro" id="IPR058329">
    <property type="entry name" value="Arp1_N"/>
</dbReference>
<name>A0A9Q8ZFY9_CURCL</name>
<feature type="domain" description="Scytalone dehydratase-like protein Arp1 N-terminal" evidence="3">
    <location>
        <begin position="55"/>
        <end position="192"/>
    </location>
</feature>
<dbReference type="PANTHER" id="PTHR46310">
    <property type="entry name" value="AMIDASE 1"/>
    <property type="match status" value="1"/>
</dbReference>
<evidence type="ECO:0000313" key="4">
    <source>
        <dbReference type="EMBL" id="USP81272.1"/>
    </source>
</evidence>
<accession>A0A9Q8ZFY9</accession>
<dbReference type="SUPFAM" id="SSF75304">
    <property type="entry name" value="Amidase signature (AS) enzymes"/>
    <property type="match status" value="1"/>
</dbReference>
<evidence type="ECO:0000259" key="2">
    <source>
        <dbReference type="Pfam" id="PF01425"/>
    </source>
</evidence>
<dbReference type="Proteomes" id="UP001056012">
    <property type="component" value="Chromosome 6"/>
</dbReference>
<feature type="domain" description="Amidase" evidence="2">
    <location>
        <begin position="241"/>
        <end position="399"/>
    </location>
</feature>
<dbReference type="EMBL" id="CP089279">
    <property type="protein sequence ID" value="USP81272.1"/>
    <property type="molecule type" value="Genomic_DNA"/>
</dbReference>
<feature type="chain" id="PRO_5040333619" evidence="1">
    <location>
        <begin position="23"/>
        <end position="689"/>
    </location>
</feature>
<dbReference type="Pfam" id="PF26053">
    <property type="entry name" value="DUF8016"/>
    <property type="match status" value="1"/>
</dbReference>
<dbReference type="PANTHER" id="PTHR46310:SF7">
    <property type="entry name" value="AMIDASE 1"/>
    <property type="match status" value="1"/>
</dbReference>
<dbReference type="VEuPathDB" id="FungiDB:yc1106_08546"/>
<reference evidence="4" key="1">
    <citation type="submission" date="2021-12" db="EMBL/GenBank/DDBJ databases">
        <title>Curvularia clavata genome.</title>
        <authorList>
            <person name="Cao Y."/>
        </authorList>
    </citation>
    <scope>NUCLEOTIDE SEQUENCE</scope>
    <source>
        <strain evidence="4">Yc1106</strain>
    </source>
</reference>
<evidence type="ECO:0000256" key="1">
    <source>
        <dbReference type="SAM" id="SignalP"/>
    </source>
</evidence>
<dbReference type="AlphaFoldDB" id="A0A9Q8ZFY9"/>
<sequence length="689" mass="75228">MPLRSTTITTIVLSLLAYSAQAAVIERRNEYKFLQNNTFSDTLFSLGEVSYLANTKHPKASVGCTSTRTGVSGGKGDVSWVPVTVIKTNETLVTRDTLQAVVAAYTSSDDVYSQDFLAAVYVSSRTTSRLDASAMEYLLAEVKSSWLLLDASVTADAHADKAVMLKSHVDVPAGPYLASISGTEVRFASVYRLYEDMQKTFLFGAYDANDGEENHNPLGVFLPKYWDPMIPVPSRIYAWEDTRPLAGARVAIKDLYDVKGLQTSAGSRAWARITPIANGTAPSVQRILDLGGVVVGKQKLAQFASGANPWEWEDEQYPFNPRGDGWLTCSASSSGGGCAVAAYDWLDYAIGSDTGSSMRRPAAVAGVYGQRPSQGLMSLERVVPLGAATDTAGVFSRDPYKWIKFAKAWYSPHLYQDPSITGLSPLVVPDSNAFPKTILYPTDYLPLNNSAAEPILQEFITNMARIFNMTVQKVNFTATVQNATDAVASNFTVMNAATGVINTWTAWEVVGKPLITAWKSLFDGRFPPIDPARRPGWIAFNESETNQAAYDAALDTKNKAVEWYEREFQYSTPESCSESVMLYDIGTGGLPSFRERLLNESPDASYLAVRPKGAAITGANICPIYGCADFTVPIGQVPYQSNVTFHEEMVPVTINMVVKRGCDFVLYNMIEKLADEGVLQTVKTGRTAF</sequence>
<dbReference type="Pfam" id="PF01425">
    <property type="entry name" value="Amidase"/>
    <property type="match status" value="1"/>
</dbReference>
<gene>
    <name evidence="4" type="ORF">yc1106_08546</name>
</gene>
<proteinExistence type="predicted"/>
<dbReference type="OrthoDB" id="5423360at2759"/>
<dbReference type="InterPro" id="IPR036928">
    <property type="entry name" value="AS_sf"/>
</dbReference>
<protein>
    <submittedName>
        <fullName evidence="4">Amidase family protein</fullName>
    </submittedName>
</protein>